<dbReference type="RefSeq" id="WP_352063115.1">
    <property type="nucleotide sequence ID" value="NZ_JBEPAZ010000005.1"/>
</dbReference>
<accession>A0ABV1U1S3</accession>
<dbReference type="Pfam" id="PF01551">
    <property type="entry name" value="Peptidase_M23"/>
    <property type="match status" value="1"/>
</dbReference>
<gene>
    <name evidence="4" type="ORF">ABT272_08000</name>
</gene>
<keyword evidence="2" id="KW-0732">Signal</keyword>
<dbReference type="InterPro" id="IPR011055">
    <property type="entry name" value="Dup_hybrid_motif"/>
</dbReference>
<feature type="chain" id="PRO_5045493017" evidence="2">
    <location>
        <begin position="20"/>
        <end position="405"/>
    </location>
</feature>
<name>A0ABV1U1S3_9ACTN</name>
<dbReference type="InterPro" id="IPR050570">
    <property type="entry name" value="Cell_wall_metabolism_enzyme"/>
</dbReference>
<dbReference type="EC" id="3.4.-.-" evidence="4"/>
<keyword evidence="4" id="KW-0378">Hydrolase</keyword>
<evidence type="ECO:0000256" key="2">
    <source>
        <dbReference type="SAM" id="SignalP"/>
    </source>
</evidence>
<dbReference type="CDD" id="cd12797">
    <property type="entry name" value="M23_peptidase"/>
    <property type="match status" value="1"/>
</dbReference>
<keyword evidence="5" id="KW-1185">Reference proteome</keyword>
<sequence length="405" mass="41413">MAAASLLGAGLGLTPAAAAAPPAGTPSAASSAGQDAITPVTASTTTVPVPVRGTDGRTHLAYELTVVNESTLPATLTGVTVQDRDGHRTLLKLTGDALGAHFRPSGSAPGTKPTDQLSPGRQGRVWIDAVVPAGISFPLRLGHQVSVTYPKAVGIIPEQVTESVANLTVPDRHPVVLRPPLGGAGWLDGNGCCDQVTPHRGAGSPLNGSTYFAERLAIDFVRLGADDRLRTGAVDKVSSYPYYGVPVTAAADGEIVSVVDGLPDSTPGESPANLPLSDYAGNHVVERLPGGEYVLYAHLAPGSTGGRVRPGQKVTAGTRIGQLGNSGNSDAPHLHFQVMNGPDPLASDGLPFVFSSMSLQGGLQGSVDSLFSGKPARISPAPADRADADEEMPLYLDQVAFPANG</sequence>
<feature type="domain" description="M23ase beta-sheet core" evidence="3">
    <location>
        <begin position="243"/>
        <end position="341"/>
    </location>
</feature>
<evidence type="ECO:0000313" key="4">
    <source>
        <dbReference type="EMBL" id="MER6427678.1"/>
    </source>
</evidence>
<evidence type="ECO:0000256" key="1">
    <source>
        <dbReference type="SAM" id="MobiDB-lite"/>
    </source>
</evidence>
<evidence type="ECO:0000259" key="3">
    <source>
        <dbReference type="Pfam" id="PF01551"/>
    </source>
</evidence>
<dbReference type="InterPro" id="IPR016047">
    <property type="entry name" value="M23ase_b-sheet_dom"/>
</dbReference>
<feature type="region of interest" description="Disordered" evidence="1">
    <location>
        <begin position="101"/>
        <end position="120"/>
    </location>
</feature>
<dbReference type="EMBL" id="JBEPAZ010000005">
    <property type="protein sequence ID" value="MER6427678.1"/>
    <property type="molecule type" value="Genomic_DNA"/>
</dbReference>
<feature type="region of interest" description="Disordered" evidence="1">
    <location>
        <begin position="17"/>
        <end position="54"/>
    </location>
</feature>
<feature type="compositionally biased region" description="Low complexity" evidence="1">
    <location>
        <begin position="17"/>
        <end position="51"/>
    </location>
</feature>
<dbReference type="Proteomes" id="UP001470023">
    <property type="component" value="Unassembled WGS sequence"/>
</dbReference>
<protein>
    <submittedName>
        <fullName evidence="4">M23 family metallopeptidase</fullName>
        <ecNumber evidence="4">3.4.-.-</ecNumber>
    </submittedName>
</protein>
<dbReference type="PANTHER" id="PTHR21666:SF270">
    <property type="entry name" value="MUREIN HYDROLASE ACTIVATOR ENVC"/>
    <property type="match status" value="1"/>
</dbReference>
<reference evidence="4 5" key="1">
    <citation type="submission" date="2024-06" db="EMBL/GenBank/DDBJ databases">
        <title>The Natural Products Discovery Center: Release of the First 8490 Sequenced Strains for Exploring Actinobacteria Biosynthetic Diversity.</title>
        <authorList>
            <person name="Kalkreuter E."/>
            <person name="Kautsar S.A."/>
            <person name="Yang D."/>
            <person name="Bader C.D."/>
            <person name="Teijaro C.N."/>
            <person name="Fluegel L."/>
            <person name="Davis C.M."/>
            <person name="Simpson J.R."/>
            <person name="Lauterbach L."/>
            <person name="Steele A.D."/>
            <person name="Gui C."/>
            <person name="Meng S."/>
            <person name="Li G."/>
            <person name="Viehrig K."/>
            <person name="Ye F."/>
            <person name="Su P."/>
            <person name="Kiefer A.F."/>
            <person name="Nichols A."/>
            <person name="Cepeda A.J."/>
            <person name="Yan W."/>
            <person name="Fan B."/>
            <person name="Jiang Y."/>
            <person name="Adhikari A."/>
            <person name="Zheng C.-J."/>
            <person name="Schuster L."/>
            <person name="Cowan T.M."/>
            <person name="Smanski M.J."/>
            <person name="Chevrette M.G."/>
            <person name="De Carvalho L.P.S."/>
            <person name="Shen B."/>
        </authorList>
    </citation>
    <scope>NUCLEOTIDE SEQUENCE [LARGE SCALE GENOMIC DNA]</scope>
    <source>
        <strain evidence="4 5">NPDC001166</strain>
    </source>
</reference>
<proteinExistence type="predicted"/>
<organism evidence="4 5">
    <name type="scientific">Streptomyces sp. 900105245</name>
    <dbReference type="NCBI Taxonomy" id="3154379"/>
    <lineage>
        <taxon>Bacteria</taxon>
        <taxon>Bacillati</taxon>
        <taxon>Actinomycetota</taxon>
        <taxon>Actinomycetes</taxon>
        <taxon>Kitasatosporales</taxon>
        <taxon>Streptomycetaceae</taxon>
        <taxon>Streptomyces</taxon>
    </lineage>
</organism>
<dbReference type="SUPFAM" id="SSF51261">
    <property type="entry name" value="Duplicated hybrid motif"/>
    <property type="match status" value="1"/>
</dbReference>
<comment type="caution">
    <text evidence="4">The sequence shown here is derived from an EMBL/GenBank/DDBJ whole genome shotgun (WGS) entry which is preliminary data.</text>
</comment>
<dbReference type="GO" id="GO:0016787">
    <property type="term" value="F:hydrolase activity"/>
    <property type="evidence" value="ECO:0007669"/>
    <property type="project" value="UniProtKB-KW"/>
</dbReference>
<dbReference type="PANTHER" id="PTHR21666">
    <property type="entry name" value="PEPTIDASE-RELATED"/>
    <property type="match status" value="1"/>
</dbReference>
<evidence type="ECO:0000313" key="5">
    <source>
        <dbReference type="Proteomes" id="UP001470023"/>
    </source>
</evidence>
<dbReference type="Gene3D" id="2.70.70.10">
    <property type="entry name" value="Glucose Permease (Domain IIA)"/>
    <property type="match status" value="1"/>
</dbReference>
<feature type="signal peptide" evidence="2">
    <location>
        <begin position="1"/>
        <end position="19"/>
    </location>
</feature>